<evidence type="ECO:0000256" key="1">
    <source>
        <dbReference type="SAM" id="MobiDB-lite"/>
    </source>
</evidence>
<evidence type="ECO:0000313" key="3">
    <source>
        <dbReference type="Proteomes" id="UP001303001"/>
    </source>
</evidence>
<dbReference type="Proteomes" id="UP001303001">
    <property type="component" value="Chromosome"/>
</dbReference>
<name>A0ABY9ZSD5_9ACTN</name>
<dbReference type="RefSeq" id="WP_313719822.1">
    <property type="nucleotide sequence ID" value="NZ_CP134876.1"/>
</dbReference>
<accession>A0ABY9ZSD5</accession>
<dbReference type="EMBL" id="CP134876">
    <property type="protein sequence ID" value="WNM38203.1"/>
    <property type="molecule type" value="Genomic_DNA"/>
</dbReference>
<protein>
    <submittedName>
        <fullName evidence="2">Uncharacterized protein</fullName>
    </submittedName>
</protein>
<feature type="region of interest" description="Disordered" evidence="1">
    <location>
        <begin position="1"/>
        <end position="64"/>
    </location>
</feature>
<reference evidence="2 3" key="1">
    <citation type="submission" date="2023-09" db="EMBL/GenBank/DDBJ databases">
        <title>Micromonospora halotolerans DSM 45598 genome sequence.</title>
        <authorList>
            <person name="Mo P."/>
        </authorList>
    </citation>
    <scope>NUCLEOTIDE SEQUENCE [LARGE SCALE GENOMIC DNA]</scope>
    <source>
        <strain evidence="2 3">DSM 45598</strain>
    </source>
</reference>
<gene>
    <name evidence="2" type="ORF">RMN56_24110</name>
</gene>
<proteinExistence type="predicted"/>
<feature type="compositionally biased region" description="Basic and acidic residues" evidence="1">
    <location>
        <begin position="49"/>
        <end position="64"/>
    </location>
</feature>
<evidence type="ECO:0000313" key="2">
    <source>
        <dbReference type="EMBL" id="WNM38203.1"/>
    </source>
</evidence>
<sequence length="64" mass="6937">MLPPEAGDDGSWRTLPHAAGDRAAGVPQRDPWPALPDDRELRAPAVPARDADRLARLDREQAGD</sequence>
<keyword evidence="3" id="KW-1185">Reference proteome</keyword>
<organism evidence="2 3">
    <name type="scientific">Micromonospora halotolerans</name>
    <dbReference type="NCBI Taxonomy" id="709879"/>
    <lineage>
        <taxon>Bacteria</taxon>
        <taxon>Bacillati</taxon>
        <taxon>Actinomycetota</taxon>
        <taxon>Actinomycetes</taxon>
        <taxon>Micromonosporales</taxon>
        <taxon>Micromonosporaceae</taxon>
        <taxon>Micromonospora</taxon>
    </lineage>
</organism>